<dbReference type="GO" id="GO:0003700">
    <property type="term" value="F:DNA-binding transcription factor activity"/>
    <property type="evidence" value="ECO:0007669"/>
    <property type="project" value="InterPro"/>
</dbReference>
<keyword evidence="1" id="KW-0805">Transcription regulation</keyword>
<dbReference type="InterPro" id="IPR026000">
    <property type="entry name" value="Apc5_dom"/>
</dbReference>
<dbReference type="SUPFAM" id="SSF46689">
    <property type="entry name" value="Homeodomain-like"/>
    <property type="match status" value="1"/>
</dbReference>
<dbReference type="OrthoDB" id="5295174at2"/>
<protein>
    <submittedName>
        <fullName evidence="6">Helix-turn-helix protein</fullName>
    </submittedName>
</protein>
<proteinExistence type="predicted"/>
<evidence type="ECO:0000256" key="1">
    <source>
        <dbReference type="ARBA" id="ARBA00023015"/>
    </source>
</evidence>
<evidence type="ECO:0000256" key="3">
    <source>
        <dbReference type="ARBA" id="ARBA00023163"/>
    </source>
</evidence>
<dbReference type="SMART" id="SM00028">
    <property type="entry name" value="TPR"/>
    <property type="match status" value="3"/>
</dbReference>
<dbReference type="Gene3D" id="1.10.10.60">
    <property type="entry name" value="Homeodomain-like"/>
    <property type="match status" value="2"/>
</dbReference>
<dbReference type="InterPro" id="IPR019734">
    <property type="entry name" value="TPR_rpt"/>
</dbReference>
<dbReference type="SMART" id="SM00342">
    <property type="entry name" value="HTH_ARAC"/>
    <property type="match status" value="1"/>
</dbReference>
<dbReference type="GO" id="GO:0043565">
    <property type="term" value="F:sequence-specific DNA binding"/>
    <property type="evidence" value="ECO:0007669"/>
    <property type="project" value="InterPro"/>
</dbReference>
<dbReference type="Gene3D" id="1.25.40.10">
    <property type="entry name" value="Tetratricopeptide repeat domain"/>
    <property type="match status" value="2"/>
</dbReference>
<keyword evidence="2" id="KW-0238">DNA-binding</keyword>
<dbReference type="PROSITE" id="PS01124">
    <property type="entry name" value="HTH_ARAC_FAMILY_2"/>
    <property type="match status" value="1"/>
</dbReference>
<keyword evidence="4" id="KW-1133">Transmembrane helix</keyword>
<name>A0A4R6TD03_9FLAO</name>
<dbReference type="AlphaFoldDB" id="A0A4R6TD03"/>
<reference evidence="6 7" key="1">
    <citation type="submission" date="2019-03" db="EMBL/GenBank/DDBJ databases">
        <title>Genomic Encyclopedia of Type Strains, Phase III (KMG-III): the genomes of soil and plant-associated and newly described type strains.</title>
        <authorList>
            <person name="Whitman W."/>
        </authorList>
    </citation>
    <scope>NUCLEOTIDE SEQUENCE [LARGE SCALE GENOMIC DNA]</scope>
    <source>
        <strain evidence="6 7">CECT 8283</strain>
    </source>
</reference>
<evidence type="ECO:0000259" key="5">
    <source>
        <dbReference type="PROSITE" id="PS01124"/>
    </source>
</evidence>
<evidence type="ECO:0000313" key="7">
    <source>
        <dbReference type="Proteomes" id="UP000295390"/>
    </source>
</evidence>
<dbReference type="InterPro" id="IPR011990">
    <property type="entry name" value="TPR-like_helical_dom_sf"/>
</dbReference>
<keyword evidence="4" id="KW-0472">Membrane</keyword>
<keyword evidence="3" id="KW-0804">Transcription</keyword>
<dbReference type="InterPro" id="IPR018060">
    <property type="entry name" value="HTH_AraC"/>
</dbReference>
<keyword evidence="7" id="KW-1185">Reference proteome</keyword>
<accession>A0A4R6TD03</accession>
<dbReference type="PANTHER" id="PTHR43280:SF2">
    <property type="entry name" value="HTH-TYPE TRANSCRIPTIONAL REGULATOR EXSA"/>
    <property type="match status" value="1"/>
</dbReference>
<dbReference type="Proteomes" id="UP000295390">
    <property type="component" value="Unassembled WGS sequence"/>
</dbReference>
<feature type="transmembrane region" description="Helical" evidence="4">
    <location>
        <begin position="391"/>
        <end position="408"/>
    </location>
</feature>
<sequence>MPFFIKRILFLLVILGINLKITSQNITETDSLTHKSFQELTDLFYVNKPDSLKAVIYAKAVFKKAIKEKDTLRMLTGKYYLADILNNEAIYLNFCDSLINLTKNYPTKNYPSILHYKKSTFYIHKGENSKALKEITQGKQTLIKNDSLKHLLLIQLALIESSIGELEKALTHYKKAYFFAKQKKYFKLKHGRFSTLPLNIASVYNKLNKDDSAYFYINEGIELYKEIKDSLSLGYSLYMLGRLEAKRKNYEESIKSYKKSIPTIINDENYKILIGIYIKVAILYDSINSPQESLKFHLKADSLYSLRKFHAPMLEKTYSHLYKLNKKSNNLKKQLLYLNKLLEVKEFKLKEKSKISKTLSEKYDIPNLLSEKKKIIKKLETEVLKSRRNRIIYISLLVLSLALIGNQIKRKRTFKKRFLSLVNQKEPTVERETQTIIQTTNKHELSDKTVDIIMRGLEAFEKNTDFLNSKINLQLLADRLETNTSYLSKVINQYKKNSFSNYINQLRIEYTVEKLKNDTLWRKYTIKALANEVGFKNSESFSKAFYKFTGIKPSYFIKELDKVETD</sequence>
<dbReference type="EMBL" id="SNYH01000004">
    <property type="protein sequence ID" value="TDQ25684.1"/>
    <property type="molecule type" value="Genomic_DNA"/>
</dbReference>
<dbReference type="InterPro" id="IPR009057">
    <property type="entry name" value="Homeodomain-like_sf"/>
</dbReference>
<dbReference type="Pfam" id="PF12862">
    <property type="entry name" value="ANAPC5"/>
    <property type="match status" value="1"/>
</dbReference>
<gene>
    <name evidence="6" type="ORF">DFQ07_2110</name>
</gene>
<comment type="caution">
    <text evidence="6">The sequence shown here is derived from an EMBL/GenBank/DDBJ whole genome shotgun (WGS) entry which is preliminary data.</text>
</comment>
<dbReference type="SUPFAM" id="SSF48452">
    <property type="entry name" value="TPR-like"/>
    <property type="match status" value="1"/>
</dbReference>
<dbReference type="Pfam" id="PF12833">
    <property type="entry name" value="HTH_18"/>
    <property type="match status" value="1"/>
</dbReference>
<dbReference type="PANTHER" id="PTHR43280">
    <property type="entry name" value="ARAC-FAMILY TRANSCRIPTIONAL REGULATOR"/>
    <property type="match status" value="1"/>
</dbReference>
<organism evidence="6 7">
    <name type="scientific">Tenacibaculum caenipelagi</name>
    <dbReference type="NCBI Taxonomy" id="1325435"/>
    <lineage>
        <taxon>Bacteria</taxon>
        <taxon>Pseudomonadati</taxon>
        <taxon>Bacteroidota</taxon>
        <taxon>Flavobacteriia</taxon>
        <taxon>Flavobacteriales</taxon>
        <taxon>Flavobacteriaceae</taxon>
        <taxon>Tenacibaculum</taxon>
    </lineage>
</organism>
<evidence type="ECO:0000256" key="4">
    <source>
        <dbReference type="SAM" id="Phobius"/>
    </source>
</evidence>
<feature type="domain" description="HTH araC/xylS-type" evidence="5">
    <location>
        <begin position="447"/>
        <end position="559"/>
    </location>
</feature>
<evidence type="ECO:0000313" key="6">
    <source>
        <dbReference type="EMBL" id="TDQ25684.1"/>
    </source>
</evidence>
<keyword evidence="4" id="KW-0812">Transmembrane</keyword>
<evidence type="ECO:0000256" key="2">
    <source>
        <dbReference type="ARBA" id="ARBA00023125"/>
    </source>
</evidence>